<dbReference type="NCBIfam" id="TIGR02490">
    <property type="entry name" value="flgF"/>
    <property type="match status" value="1"/>
</dbReference>
<evidence type="ECO:0000259" key="5">
    <source>
        <dbReference type="Pfam" id="PF22692"/>
    </source>
</evidence>
<dbReference type="InterPro" id="IPR010930">
    <property type="entry name" value="Flg_bb/hook_C_dom"/>
</dbReference>
<dbReference type="OrthoDB" id="9804559at2"/>
<sequence>MLRGIYTAAMGMLLDMSKLDVTANNLANVETVAYKRDKLAFRAYQDRAIYALPDRRQPIGNLTYSAVLDDVFLDSSMGTFMKTDNPMDFAIDGEGFFSLLGEDGVYYSRAGNFKLNEEGYLVNTDGLMVLDENNQPIRFESSYVVDADGYIRDPVGNVITRLGIYNFDDPGELRKIGYTLFQPTEESGQPVVADEFRILSGYVELSNVNAIDEMVNLIEAQRHFEISQKALTVSDETLAKLISQVGSLK</sequence>
<evidence type="ECO:0000313" key="7">
    <source>
        <dbReference type="Proteomes" id="UP000002016"/>
    </source>
</evidence>
<dbReference type="PANTHER" id="PTHR30435">
    <property type="entry name" value="FLAGELLAR PROTEIN"/>
    <property type="match status" value="1"/>
</dbReference>
<evidence type="ECO:0008006" key="8">
    <source>
        <dbReference type="Google" id="ProtNLM"/>
    </source>
</evidence>
<reference evidence="6 7" key="2">
    <citation type="journal article" date="2009" name="Proc. Natl. Acad. Sci. U.S.A.">
        <title>On the chimeric nature, thermophilic origin, and phylogenetic placement of the Thermotogales.</title>
        <authorList>
            <person name="Zhaxybayeva O."/>
            <person name="Swithers K.S."/>
            <person name="Lapierre P."/>
            <person name="Fournier G.P."/>
            <person name="Bickhart D.M."/>
            <person name="DeBoy R.T."/>
            <person name="Nelson K.E."/>
            <person name="Nesbo C.L."/>
            <person name="Doolittle W.F."/>
            <person name="Gogarten J.P."/>
            <person name="Noll K.M."/>
        </authorList>
    </citation>
    <scope>NUCLEOTIDE SEQUENCE [LARGE SCALE GENOMIC DNA]</scope>
    <source>
        <strain evidence="7">ATCC BAA-301 / DSM 14385 / NBRC 107922 / TMO</strain>
    </source>
</reference>
<accession>A8F457</accession>
<dbReference type="InterPro" id="IPR037925">
    <property type="entry name" value="FlgE/F/G-like"/>
</dbReference>
<dbReference type="AlphaFoldDB" id="A8F457"/>
<dbReference type="GO" id="GO:0030694">
    <property type="term" value="C:bacterial-type flagellum basal body, rod"/>
    <property type="evidence" value="ECO:0007669"/>
    <property type="project" value="InterPro"/>
</dbReference>
<name>A8F457_PSELT</name>
<dbReference type="Proteomes" id="UP000002016">
    <property type="component" value="Chromosome"/>
</dbReference>
<dbReference type="RefSeq" id="WP_012002422.1">
    <property type="nucleotide sequence ID" value="NC_009828.1"/>
</dbReference>
<dbReference type="NCBIfam" id="TIGR03506">
    <property type="entry name" value="FlgEFG_subfam"/>
    <property type="match status" value="1"/>
</dbReference>
<comment type="similarity">
    <text evidence="1 2">Belongs to the flagella basal body rod proteins family.</text>
</comment>
<dbReference type="PROSITE" id="PS00588">
    <property type="entry name" value="FLAGELLA_BB_ROD"/>
    <property type="match status" value="1"/>
</dbReference>
<dbReference type="InterPro" id="IPR020013">
    <property type="entry name" value="Flagellar_FlgE/F/G"/>
</dbReference>
<dbReference type="Pfam" id="PF06429">
    <property type="entry name" value="Flg_bbr_C"/>
    <property type="match status" value="1"/>
</dbReference>
<dbReference type="GO" id="GO:0071978">
    <property type="term" value="P:bacterial-type flagellum-dependent swarming motility"/>
    <property type="evidence" value="ECO:0007669"/>
    <property type="project" value="TreeGrafter"/>
</dbReference>
<keyword evidence="7" id="KW-1185">Reference proteome</keyword>
<dbReference type="PANTHER" id="PTHR30435:SF19">
    <property type="entry name" value="FLAGELLAR BASAL-BODY ROD PROTEIN FLGG"/>
    <property type="match status" value="1"/>
</dbReference>
<dbReference type="HOGENOM" id="CLU_013687_0_0_0"/>
<comment type="subcellular location">
    <subcellularLocation>
        <location evidence="2">Bacterial flagellum basal body</location>
    </subcellularLocation>
</comment>
<evidence type="ECO:0000313" key="6">
    <source>
        <dbReference type="EMBL" id="ABV32941.1"/>
    </source>
</evidence>
<dbReference type="InterPro" id="IPR053967">
    <property type="entry name" value="LlgE_F_G-like_D1"/>
</dbReference>
<keyword evidence="2" id="KW-0975">Bacterial flagellum</keyword>
<evidence type="ECO:0000256" key="1">
    <source>
        <dbReference type="ARBA" id="ARBA00009677"/>
    </source>
</evidence>
<dbReference type="Pfam" id="PF00460">
    <property type="entry name" value="Flg_bb_rod"/>
    <property type="match status" value="1"/>
</dbReference>
<feature type="domain" description="Flagellar basal body rod protein N-terminal" evidence="3">
    <location>
        <begin position="5"/>
        <end position="35"/>
    </location>
</feature>
<dbReference type="STRING" id="416591.Tlet_0374"/>
<dbReference type="KEGG" id="tle:Tlet_0374"/>
<dbReference type="eggNOG" id="COG4786">
    <property type="taxonomic scope" value="Bacteria"/>
</dbReference>
<evidence type="ECO:0000256" key="2">
    <source>
        <dbReference type="RuleBase" id="RU362116"/>
    </source>
</evidence>
<reference evidence="6 7" key="1">
    <citation type="submission" date="2007-08" db="EMBL/GenBank/DDBJ databases">
        <title>Complete sequence of Thermotoga lettingae TMO.</title>
        <authorList>
            <consortium name="US DOE Joint Genome Institute"/>
            <person name="Copeland A."/>
            <person name="Lucas S."/>
            <person name="Lapidus A."/>
            <person name="Barry K."/>
            <person name="Glavina del Rio T."/>
            <person name="Dalin E."/>
            <person name="Tice H."/>
            <person name="Pitluck S."/>
            <person name="Foster B."/>
            <person name="Bruce D."/>
            <person name="Schmutz J."/>
            <person name="Larimer F."/>
            <person name="Land M."/>
            <person name="Hauser L."/>
            <person name="Kyrpides N."/>
            <person name="Mikhailova N."/>
            <person name="Nelson K."/>
            <person name="Gogarten J.P."/>
            <person name="Noll K."/>
            <person name="Richardson P."/>
        </authorList>
    </citation>
    <scope>NUCLEOTIDE SEQUENCE [LARGE SCALE GENOMIC DNA]</scope>
    <source>
        <strain evidence="7">ATCC BAA-301 / DSM 14385 / NBRC 107922 / TMO</strain>
    </source>
</reference>
<dbReference type="SUPFAM" id="SSF117143">
    <property type="entry name" value="Flagellar hook protein flgE"/>
    <property type="match status" value="1"/>
</dbReference>
<gene>
    <name evidence="6" type="ordered locus">Tlet_0374</name>
</gene>
<organism evidence="6 7">
    <name type="scientific">Pseudothermotoga lettingae (strain ATCC BAA-301 / DSM 14385 / NBRC 107922 / TMO)</name>
    <name type="common">Thermotoga lettingae</name>
    <dbReference type="NCBI Taxonomy" id="416591"/>
    <lineage>
        <taxon>Bacteria</taxon>
        <taxon>Thermotogati</taxon>
        <taxon>Thermotogota</taxon>
        <taxon>Thermotogae</taxon>
        <taxon>Thermotogales</taxon>
        <taxon>Thermotogaceae</taxon>
        <taxon>Pseudothermotoga</taxon>
    </lineage>
</organism>
<dbReference type="EMBL" id="CP000812">
    <property type="protein sequence ID" value="ABV32941.1"/>
    <property type="molecule type" value="Genomic_DNA"/>
</dbReference>
<evidence type="ECO:0000259" key="4">
    <source>
        <dbReference type="Pfam" id="PF06429"/>
    </source>
</evidence>
<feature type="domain" description="Flagellar hook protein FlgE/F/G-like D1" evidence="5">
    <location>
        <begin position="90"/>
        <end position="151"/>
    </location>
</feature>
<dbReference type="InterPro" id="IPR012836">
    <property type="entry name" value="FlgF"/>
</dbReference>
<proteinExistence type="inferred from homology"/>
<protein>
    <recommendedName>
        <fullName evidence="8">Flagellar basal body protein</fullName>
    </recommendedName>
</protein>
<dbReference type="InterPro" id="IPR001444">
    <property type="entry name" value="Flag_bb_rod_N"/>
</dbReference>
<feature type="domain" description="Flagellar basal-body/hook protein C-terminal" evidence="4">
    <location>
        <begin position="200"/>
        <end position="243"/>
    </location>
</feature>
<evidence type="ECO:0000259" key="3">
    <source>
        <dbReference type="Pfam" id="PF00460"/>
    </source>
</evidence>
<dbReference type="InterPro" id="IPR019776">
    <property type="entry name" value="Flagellar_basal_body_rod_CS"/>
</dbReference>
<dbReference type="Pfam" id="PF22692">
    <property type="entry name" value="LlgE_F_G_D1"/>
    <property type="match status" value="1"/>
</dbReference>